<feature type="domain" description="Alcohol dehydrogenase-like C-terminal" evidence="5">
    <location>
        <begin position="193"/>
        <end position="299"/>
    </location>
</feature>
<comment type="caution">
    <text evidence="7">The sequence shown here is derived from an EMBL/GenBank/DDBJ whole genome shotgun (WGS) entry which is preliminary data.</text>
</comment>
<accession>A0A9X2PH69</accession>
<proteinExistence type="inferred from homology"/>
<keyword evidence="1 4" id="KW-0479">Metal-binding</keyword>
<gene>
    <name evidence="7" type="ORF">NVS89_09115</name>
</gene>
<dbReference type="Gene3D" id="3.90.180.10">
    <property type="entry name" value="Medium-chain alcohol dehydrogenases, catalytic domain"/>
    <property type="match status" value="1"/>
</dbReference>
<dbReference type="Proteomes" id="UP001151088">
    <property type="component" value="Unassembled WGS sequence"/>
</dbReference>
<name>A0A9X2PH69_9HYPH</name>
<dbReference type="SUPFAM" id="SSF51735">
    <property type="entry name" value="NAD(P)-binding Rossmann-fold domains"/>
    <property type="match status" value="1"/>
</dbReference>
<keyword evidence="3" id="KW-0560">Oxidoreductase</keyword>
<evidence type="ECO:0000259" key="6">
    <source>
        <dbReference type="Pfam" id="PF08240"/>
    </source>
</evidence>
<dbReference type="InterPro" id="IPR013149">
    <property type="entry name" value="ADH-like_C"/>
</dbReference>
<dbReference type="InterPro" id="IPR036291">
    <property type="entry name" value="NAD(P)-bd_dom_sf"/>
</dbReference>
<dbReference type="RefSeq" id="WP_258732302.1">
    <property type="nucleotide sequence ID" value="NZ_JANTHZ010000002.1"/>
</dbReference>
<dbReference type="InterPro" id="IPR013154">
    <property type="entry name" value="ADH-like_N"/>
</dbReference>
<dbReference type="InterPro" id="IPR050129">
    <property type="entry name" value="Zn_alcohol_dh"/>
</dbReference>
<sequence length="343" mass="35090">MKAVRLHGAGDLRVEEVPPPGTPAAGWVRLKVGAAGICGSDIHNFRTGQWITRAPSIAGHELTGVVVETGAGVEGFAPGDAVVADSRFWCGDCPACRAGRHHLCEKLGFVGEACDGGFAEEVVLPARLLLPVPAELAPAVAAMAEPLAVALHAVRRLAPQPGEPVLVVGCGPIGGLAALVLARGGDGVPHDGPVLVADRNGARAALVAEVTGAQSVALDAGDLRAALDGRLPAASIEATGSPAALSALTGVMEGGGRVALVGIYHGRLDLDPNRMVEHELSMIGCHAFTDELPQAVTLLPALQSDLLRLVDREIGLDEVPAAYERLIAGEADGLKTIIRPGRP</sequence>
<dbReference type="InterPro" id="IPR011032">
    <property type="entry name" value="GroES-like_sf"/>
</dbReference>
<dbReference type="GO" id="GO:0016491">
    <property type="term" value="F:oxidoreductase activity"/>
    <property type="evidence" value="ECO:0007669"/>
    <property type="project" value="UniProtKB-KW"/>
</dbReference>
<dbReference type="GO" id="GO:0008270">
    <property type="term" value="F:zinc ion binding"/>
    <property type="evidence" value="ECO:0007669"/>
    <property type="project" value="InterPro"/>
</dbReference>
<comment type="cofactor">
    <cofactor evidence="4">
        <name>Zn(2+)</name>
        <dbReference type="ChEBI" id="CHEBI:29105"/>
    </cofactor>
</comment>
<dbReference type="Gene3D" id="3.40.50.720">
    <property type="entry name" value="NAD(P)-binding Rossmann-like Domain"/>
    <property type="match status" value="1"/>
</dbReference>
<dbReference type="PROSITE" id="PS00059">
    <property type="entry name" value="ADH_ZINC"/>
    <property type="match status" value="1"/>
</dbReference>
<dbReference type="SUPFAM" id="SSF50129">
    <property type="entry name" value="GroES-like"/>
    <property type="match status" value="1"/>
</dbReference>
<dbReference type="PANTHER" id="PTHR43401">
    <property type="entry name" value="L-THREONINE 3-DEHYDROGENASE"/>
    <property type="match status" value="1"/>
</dbReference>
<feature type="domain" description="Alcohol dehydrogenase-like N-terminal" evidence="6">
    <location>
        <begin position="25"/>
        <end position="133"/>
    </location>
</feature>
<dbReference type="PANTHER" id="PTHR43401:SF2">
    <property type="entry name" value="L-THREONINE 3-DEHYDROGENASE"/>
    <property type="match status" value="1"/>
</dbReference>
<evidence type="ECO:0000256" key="4">
    <source>
        <dbReference type="RuleBase" id="RU361277"/>
    </source>
</evidence>
<protein>
    <submittedName>
        <fullName evidence="7">Alcohol dehydrogenase catalytic domain-containing protein</fullName>
    </submittedName>
</protein>
<dbReference type="AlphaFoldDB" id="A0A9X2PH69"/>
<dbReference type="Pfam" id="PF08240">
    <property type="entry name" value="ADH_N"/>
    <property type="match status" value="1"/>
</dbReference>
<keyword evidence="8" id="KW-1185">Reference proteome</keyword>
<dbReference type="Pfam" id="PF00107">
    <property type="entry name" value="ADH_zinc_N"/>
    <property type="match status" value="1"/>
</dbReference>
<dbReference type="EMBL" id="JANTHZ010000002">
    <property type="protein sequence ID" value="MCS0495257.1"/>
    <property type="molecule type" value="Genomic_DNA"/>
</dbReference>
<evidence type="ECO:0000259" key="5">
    <source>
        <dbReference type="Pfam" id="PF00107"/>
    </source>
</evidence>
<organism evidence="7 8">
    <name type="scientific">Ancylobacter mangrovi</name>
    <dbReference type="NCBI Taxonomy" id="2972472"/>
    <lineage>
        <taxon>Bacteria</taxon>
        <taxon>Pseudomonadati</taxon>
        <taxon>Pseudomonadota</taxon>
        <taxon>Alphaproteobacteria</taxon>
        <taxon>Hyphomicrobiales</taxon>
        <taxon>Xanthobacteraceae</taxon>
        <taxon>Ancylobacter</taxon>
    </lineage>
</organism>
<evidence type="ECO:0000313" key="7">
    <source>
        <dbReference type="EMBL" id="MCS0495257.1"/>
    </source>
</evidence>
<comment type="similarity">
    <text evidence="4">Belongs to the zinc-containing alcohol dehydrogenase family.</text>
</comment>
<evidence type="ECO:0000256" key="2">
    <source>
        <dbReference type="ARBA" id="ARBA00022833"/>
    </source>
</evidence>
<reference evidence="7" key="1">
    <citation type="submission" date="2022-08" db="EMBL/GenBank/DDBJ databases">
        <authorList>
            <person name="Li F."/>
        </authorList>
    </citation>
    <scope>NUCLEOTIDE SEQUENCE</scope>
    <source>
        <strain evidence="7">MQZ15Z-1</strain>
    </source>
</reference>
<dbReference type="InterPro" id="IPR002328">
    <property type="entry name" value="ADH_Zn_CS"/>
</dbReference>
<evidence type="ECO:0000256" key="1">
    <source>
        <dbReference type="ARBA" id="ARBA00022723"/>
    </source>
</evidence>
<evidence type="ECO:0000256" key="3">
    <source>
        <dbReference type="ARBA" id="ARBA00023002"/>
    </source>
</evidence>
<evidence type="ECO:0000313" key="8">
    <source>
        <dbReference type="Proteomes" id="UP001151088"/>
    </source>
</evidence>
<keyword evidence="2 4" id="KW-0862">Zinc</keyword>